<comment type="caution">
    <text evidence="5">The sequence shown here is derived from an EMBL/GenBank/DDBJ whole genome shotgun (WGS) entry which is preliminary data.</text>
</comment>
<evidence type="ECO:0000259" key="4">
    <source>
        <dbReference type="PROSITE" id="PS50837"/>
    </source>
</evidence>
<comment type="subcellular location">
    <subcellularLocation>
        <location evidence="1">Cytoplasm</location>
    </subcellularLocation>
</comment>
<proteinExistence type="predicted"/>
<dbReference type="InterPro" id="IPR007111">
    <property type="entry name" value="NACHT_NTPase"/>
</dbReference>
<evidence type="ECO:0000256" key="3">
    <source>
        <dbReference type="ARBA" id="ARBA00022737"/>
    </source>
</evidence>
<evidence type="ECO:0000313" key="6">
    <source>
        <dbReference type="Proteomes" id="UP000319801"/>
    </source>
</evidence>
<evidence type="ECO:0000256" key="1">
    <source>
        <dbReference type="ARBA" id="ARBA00004496"/>
    </source>
</evidence>
<feature type="domain" description="NACHT" evidence="4">
    <location>
        <begin position="79"/>
        <end position="210"/>
    </location>
</feature>
<dbReference type="PANTHER" id="PTHR45690">
    <property type="entry name" value="NACHT, LRR AND PYD DOMAINS-CONTAINING PROTEIN 12"/>
    <property type="match status" value="1"/>
</dbReference>
<dbReference type="SUPFAM" id="SSF52540">
    <property type="entry name" value="P-loop containing nucleoside triphosphate hydrolases"/>
    <property type="match status" value="1"/>
</dbReference>
<dbReference type="InterPro" id="IPR050637">
    <property type="entry name" value="NLRP_innate_immun_reg"/>
</dbReference>
<dbReference type="Gene3D" id="3.40.50.300">
    <property type="entry name" value="P-loop containing nucleotide triphosphate hydrolases"/>
    <property type="match status" value="1"/>
</dbReference>
<keyword evidence="3" id="KW-0677">Repeat</keyword>
<dbReference type="Proteomes" id="UP000319801">
    <property type="component" value="Unassembled WGS sequence"/>
</dbReference>
<gene>
    <name evidence="5" type="ORF">Baya_16095</name>
</gene>
<dbReference type="InterPro" id="IPR027417">
    <property type="entry name" value="P-loop_NTPase"/>
</dbReference>
<dbReference type="PROSITE" id="PS50837">
    <property type="entry name" value="NACHT"/>
    <property type="match status" value="1"/>
</dbReference>
<keyword evidence="6" id="KW-1185">Reference proteome</keyword>
<evidence type="ECO:0000256" key="2">
    <source>
        <dbReference type="ARBA" id="ARBA00022490"/>
    </source>
</evidence>
<accession>A0A556VUK9</accession>
<reference evidence="5 6" key="1">
    <citation type="journal article" date="2019" name="Genome Biol. Evol.">
        <title>Whole-Genome Sequencing of the Giant Devil Catfish, Bagarius yarrelli.</title>
        <authorList>
            <person name="Jiang W."/>
            <person name="Lv Y."/>
            <person name="Cheng L."/>
            <person name="Yang K."/>
            <person name="Chao B."/>
            <person name="Wang X."/>
            <person name="Li Y."/>
            <person name="Pan X."/>
            <person name="You X."/>
            <person name="Zhang Y."/>
            <person name="Yang J."/>
            <person name="Li J."/>
            <person name="Zhang X."/>
            <person name="Liu S."/>
            <person name="Sun C."/>
            <person name="Yang J."/>
            <person name="Shi Q."/>
        </authorList>
    </citation>
    <scope>NUCLEOTIDE SEQUENCE [LARGE SCALE GENOMIC DNA]</scope>
    <source>
        <strain evidence="5">JWS20170419001</strain>
        <tissue evidence="5">Muscle</tissue>
    </source>
</reference>
<dbReference type="OrthoDB" id="8951038at2759"/>
<dbReference type="GO" id="GO:0005737">
    <property type="term" value="C:cytoplasm"/>
    <property type="evidence" value="ECO:0007669"/>
    <property type="project" value="UniProtKB-SubCell"/>
</dbReference>
<sequence>MMTSCFLADVQMLHKELLKSDVLKITQASSCLSGQSIKDVILNKCYIPPSVKVGKTDKCDTLDLESVITQEFGESTAGCKLLLCGGQGMGKTTALEQLVWDWASGIRLQRFKFILRLCSSTLRESKQSLEGIILNTHTHISAEHLKTSLKAPHTILFLLDDIQDLLSNFPESGELVCDPHQSAEGTVLVHSLLAGTLLPGVSLLLTSREDVELESVHLVHLLGFTSFQRNAFFQRFFESNDDGERILHLCEQAVGVKELCVGPGFCWTLCLCVQKANGA</sequence>
<evidence type="ECO:0000313" key="5">
    <source>
        <dbReference type="EMBL" id="TTP91401.1"/>
    </source>
</evidence>
<dbReference type="PANTHER" id="PTHR45690:SF19">
    <property type="entry name" value="NACHT, LRR AND PYD DOMAINS-CONTAINING PROTEIN 3"/>
    <property type="match status" value="1"/>
</dbReference>
<dbReference type="Pfam" id="PF05729">
    <property type="entry name" value="NACHT"/>
    <property type="match status" value="1"/>
</dbReference>
<name>A0A556VUK9_BAGYA</name>
<organism evidence="5 6">
    <name type="scientific">Bagarius yarrelli</name>
    <name type="common">Goonch</name>
    <name type="synonym">Bagrus yarrelli</name>
    <dbReference type="NCBI Taxonomy" id="175774"/>
    <lineage>
        <taxon>Eukaryota</taxon>
        <taxon>Metazoa</taxon>
        <taxon>Chordata</taxon>
        <taxon>Craniata</taxon>
        <taxon>Vertebrata</taxon>
        <taxon>Euteleostomi</taxon>
        <taxon>Actinopterygii</taxon>
        <taxon>Neopterygii</taxon>
        <taxon>Teleostei</taxon>
        <taxon>Ostariophysi</taxon>
        <taxon>Siluriformes</taxon>
        <taxon>Sisoridae</taxon>
        <taxon>Sisorinae</taxon>
        <taxon>Bagarius</taxon>
    </lineage>
</organism>
<protein>
    <submittedName>
        <fullName evidence="5">NACHT, LRR and PYD domains-containing protein 9</fullName>
    </submittedName>
</protein>
<dbReference type="EMBL" id="VCAZ01000262">
    <property type="protein sequence ID" value="TTP91401.1"/>
    <property type="molecule type" value="Genomic_DNA"/>
</dbReference>
<keyword evidence="2" id="KW-0963">Cytoplasm</keyword>
<dbReference type="AlphaFoldDB" id="A0A556VUK9"/>